<evidence type="ECO:0000313" key="3">
    <source>
        <dbReference type="Proteomes" id="UP001229486"/>
    </source>
</evidence>
<dbReference type="SUPFAM" id="SSF51126">
    <property type="entry name" value="Pectin lyase-like"/>
    <property type="match status" value="1"/>
</dbReference>
<organism evidence="2 3">
    <name type="scientific">Paraburkholderia caledonica</name>
    <dbReference type="NCBI Taxonomy" id="134536"/>
    <lineage>
        <taxon>Bacteria</taxon>
        <taxon>Pseudomonadati</taxon>
        <taxon>Pseudomonadota</taxon>
        <taxon>Betaproteobacteria</taxon>
        <taxon>Burkholderiales</taxon>
        <taxon>Burkholderiaceae</taxon>
        <taxon>Paraburkholderia</taxon>
    </lineage>
</organism>
<evidence type="ECO:0008006" key="4">
    <source>
        <dbReference type="Google" id="ProtNLM"/>
    </source>
</evidence>
<comment type="caution">
    <text evidence="2">The sequence shown here is derived from an EMBL/GenBank/DDBJ whole genome shotgun (WGS) entry which is preliminary data.</text>
</comment>
<dbReference type="AlphaFoldDB" id="A0AB73IP20"/>
<reference evidence="2" key="1">
    <citation type="submission" date="2023-07" db="EMBL/GenBank/DDBJ databases">
        <title>Sorghum-associated microbial communities from plants grown in Nebraska, USA.</title>
        <authorList>
            <person name="Schachtman D."/>
        </authorList>
    </citation>
    <scope>NUCLEOTIDE SEQUENCE</scope>
    <source>
        <strain evidence="2">DS1061</strain>
    </source>
</reference>
<feature type="signal peptide" evidence="1">
    <location>
        <begin position="1"/>
        <end position="17"/>
    </location>
</feature>
<gene>
    <name evidence="2" type="ORF">J2793_007196</name>
</gene>
<proteinExistence type="predicted"/>
<evidence type="ECO:0000313" key="2">
    <source>
        <dbReference type="EMBL" id="MDP9651721.1"/>
    </source>
</evidence>
<name>A0AB73IP20_9BURK</name>
<feature type="chain" id="PRO_5044494672" description="Pectate lyase superfamily protein domain-containing protein" evidence="1">
    <location>
        <begin position="18"/>
        <end position="591"/>
    </location>
</feature>
<dbReference type="InterPro" id="IPR012334">
    <property type="entry name" value="Pectin_lyas_fold"/>
</dbReference>
<protein>
    <recommendedName>
        <fullName evidence="4">Pectate lyase superfamily protein domain-containing protein</fullName>
    </recommendedName>
</protein>
<dbReference type="InterPro" id="IPR011050">
    <property type="entry name" value="Pectin_lyase_fold/virulence"/>
</dbReference>
<sequence>MKKIIISALFAPLAALAQTYPSPTFNSLTLQNPLTPSNGGTGVSNSGTITLGGNFSTTGGNPLVLNTTGSTNITLPTSGTLLNNSSGATAGANSNITSLSGLTTPLSVSQGGTGATTATGSGSAVLATSPALVTPNLGTPSAATLTNATGLPVSTGISGLGAGVAAALANAVTGSGSPVLATAPTLSNPIVGTQAVGTNSALAASTGFVAAHQACPSIMDYGGNRTGTVDNSAAFAATVAASQSAGGGNTCVSFPPGTFLFSSNVAITISTTSGTVIIQGAGSESTFFKSSVSSGAALTVNYKDDSSSVHIRDMSFLTTQAGTAQGINLVMTATSATLGPNAAPLSDITNVTFRGSDGWSAANFWQIGVHNTGTSNLNFFNDTFMGPTPTPTGYGIYLDYATDHSIIPIVFNLYGCNFVHLFTGLLYGGNTQGVSVASSNMTANFYGILVPSSGSAPDQLSVTGSQMNNINASIATQITLQSFTAANNFFLVENNSTAISLVSTGQFSITANVFAPNTLPATSQTAITIGTYNQGAGVITANQFDLLTTGILLGTGSAHVNIQSNAYAPGIGATVSGSGSCSACTIGGGSQ</sequence>
<dbReference type="RefSeq" id="WP_392396270.1">
    <property type="nucleotide sequence ID" value="NZ_JAURTK010000028.1"/>
</dbReference>
<evidence type="ECO:0000256" key="1">
    <source>
        <dbReference type="SAM" id="SignalP"/>
    </source>
</evidence>
<keyword evidence="1" id="KW-0732">Signal</keyword>
<dbReference type="EMBL" id="JAURTK010000028">
    <property type="protein sequence ID" value="MDP9651721.1"/>
    <property type="molecule type" value="Genomic_DNA"/>
</dbReference>
<dbReference type="Proteomes" id="UP001229486">
    <property type="component" value="Unassembled WGS sequence"/>
</dbReference>
<dbReference type="Gene3D" id="2.160.20.10">
    <property type="entry name" value="Single-stranded right-handed beta-helix, Pectin lyase-like"/>
    <property type="match status" value="1"/>
</dbReference>
<accession>A0AB73IP20</accession>